<name>A0A565C160_9BRAS</name>
<evidence type="ECO:0000313" key="2">
    <source>
        <dbReference type="EMBL" id="VVB07325.1"/>
    </source>
</evidence>
<dbReference type="Pfam" id="PF01852">
    <property type="entry name" value="START"/>
    <property type="match status" value="1"/>
</dbReference>
<dbReference type="InterPro" id="IPR042160">
    <property type="entry name" value="HD-Zip_IV"/>
</dbReference>
<evidence type="ECO:0000313" key="3">
    <source>
        <dbReference type="Proteomes" id="UP000489600"/>
    </source>
</evidence>
<dbReference type="OrthoDB" id="1024030at2759"/>
<reference evidence="2" key="1">
    <citation type="submission" date="2019-07" db="EMBL/GenBank/DDBJ databases">
        <authorList>
            <person name="Dittberner H."/>
        </authorList>
    </citation>
    <scope>NUCLEOTIDE SEQUENCE [LARGE SCALE GENOMIC DNA]</scope>
</reference>
<organism evidence="2 3">
    <name type="scientific">Arabis nemorensis</name>
    <dbReference type="NCBI Taxonomy" id="586526"/>
    <lineage>
        <taxon>Eukaryota</taxon>
        <taxon>Viridiplantae</taxon>
        <taxon>Streptophyta</taxon>
        <taxon>Embryophyta</taxon>
        <taxon>Tracheophyta</taxon>
        <taxon>Spermatophyta</taxon>
        <taxon>Magnoliopsida</taxon>
        <taxon>eudicotyledons</taxon>
        <taxon>Gunneridae</taxon>
        <taxon>Pentapetalae</taxon>
        <taxon>rosids</taxon>
        <taxon>malvids</taxon>
        <taxon>Brassicales</taxon>
        <taxon>Brassicaceae</taxon>
        <taxon>Arabideae</taxon>
        <taxon>Arabis</taxon>
    </lineage>
</organism>
<dbReference type="Proteomes" id="UP000489600">
    <property type="component" value="Unassembled WGS sequence"/>
</dbReference>
<dbReference type="GO" id="GO:0008289">
    <property type="term" value="F:lipid binding"/>
    <property type="evidence" value="ECO:0007669"/>
    <property type="project" value="InterPro"/>
</dbReference>
<dbReference type="SUPFAM" id="SSF55961">
    <property type="entry name" value="Bet v1-like"/>
    <property type="match status" value="1"/>
</dbReference>
<feature type="domain" description="START" evidence="1">
    <location>
        <begin position="1"/>
        <end position="143"/>
    </location>
</feature>
<dbReference type="EMBL" id="CABITT030000006">
    <property type="protein sequence ID" value="VVB07325.1"/>
    <property type="molecule type" value="Genomic_DNA"/>
</dbReference>
<dbReference type="AlphaFoldDB" id="A0A565C160"/>
<dbReference type="PANTHER" id="PTHR45654:SF5">
    <property type="entry name" value="HOMEOBOX-LEUCINE ZIPPER PROTEIN ANTHOCYANINLESS 2-RELATED"/>
    <property type="match status" value="1"/>
</dbReference>
<evidence type="ECO:0000259" key="1">
    <source>
        <dbReference type="PROSITE" id="PS50848"/>
    </source>
</evidence>
<sequence length="323" mass="36718">MQKHFSVDASSLAASLMNPAIWPKIFPSIVGEVSTEAQHPKVQRINVDFMPQICPLVQTRNVKLLRCWRRIETDTWVIADISQYFSSYARHLRPKFMRFPSGCLIQRITNGLSKVTVLEHWVYKEEEYMNRSDPNSTFALKWLNDLQRQYWDNTCLTSIPSIGNHIQIFEPICQTNLLKLSSIMVSIFCTGVCGIAGQKWELLGLFGSVNNIRVLTRDTQSGAPCNLVSVTGMATMQAKPETVIGLINRARKQDIWNYLQSVEDMREMIQASSLQAAVNGRDFSGLDIYFAMWNYDGATRTTRMCCVGWLSGQDRPNHGHELG</sequence>
<dbReference type="GO" id="GO:0003677">
    <property type="term" value="F:DNA binding"/>
    <property type="evidence" value="ECO:0007669"/>
    <property type="project" value="UniProtKB-KW"/>
</dbReference>
<accession>A0A565C160</accession>
<dbReference type="PROSITE" id="PS50848">
    <property type="entry name" value="START"/>
    <property type="match status" value="1"/>
</dbReference>
<protein>
    <recommendedName>
        <fullName evidence="1">START domain-containing protein</fullName>
    </recommendedName>
</protein>
<dbReference type="PANTHER" id="PTHR45654">
    <property type="entry name" value="HOMEOBOX-LEUCINE ZIPPER PROTEIN MERISTEM L1"/>
    <property type="match status" value="1"/>
</dbReference>
<gene>
    <name evidence="2" type="ORF">ANE_LOCUS17769</name>
</gene>
<comment type="caution">
    <text evidence="2">The sequence shown here is derived from an EMBL/GenBank/DDBJ whole genome shotgun (WGS) entry which is preliminary data.</text>
</comment>
<proteinExistence type="predicted"/>
<dbReference type="InterPro" id="IPR002913">
    <property type="entry name" value="START_lipid-bd_dom"/>
</dbReference>
<keyword evidence="3" id="KW-1185">Reference proteome</keyword>